<evidence type="ECO:0000256" key="1">
    <source>
        <dbReference type="ARBA" id="ARBA00004370"/>
    </source>
</evidence>
<evidence type="ECO:0000256" key="3">
    <source>
        <dbReference type="ARBA" id="ARBA00022989"/>
    </source>
</evidence>
<dbReference type="GO" id="GO:0005886">
    <property type="term" value="C:plasma membrane"/>
    <property type="evidence" value="ECO:0007669"/>
    <property type="project" value="TreeGrafter"/>
</dbReference>
<feature type="domain" description="Mechanosensitive ion channel MscS" evidence="6">
    <location>
        <begin position="187"/>
        <end position="255"/>
    </location>
</feature>
<dbReference type="GO" id="GO:0071470">
    <property type="term" value="P:cellular response to osmotic stress"/>
    <property type="evidence" value="ECO:0007669"/>
    <property type="project" value="InterPro"/>
</dbReference>
<evidence type="ECO:0000256" key="2">
    <source>
        <dbReference type="ARBA" id="ARBA00022692"/>
    </source>
</evidence>
<dbReference type="PANTHER" id="PTHR30414">
    <property type="entry name" value="MINICONDUCTANCE MECHANOSENSITIVE CHANNEL YBDG"/>
    <property type="match status" value="1"/>
</dbReference>
<sequence>MTDLMENILTNLGLSVSTAVILEKSLFVLAVLLLSWLADIISKKVLLKVLTDLTRKTAATWDDIIVRRGVFKNLAHFAPALVLYFLLPAIFTQSGDILAVIQRIILVYMVGVTVLVLDSLLSAVQHIYQGYEVSKNRPIKGYIQVGKIVLYAIGMALMITTLLNRSPLGLLSGIGALSAVIMLVFRDSILGLVSSIQLTANNLIRIGDWIEVPQFGADGDVVDITLQTVKVQNFDKTIVTFPIYALTSSSFRNWRGMAEAGGRRIKRAISMDINTIRFLTEEEMDNLQKISLISSYLKQRRQEISEHRSEDPPGGGLANTRRLTNIGTFRAHVAAYLSAHPQISNEMTFLVRQLPPGPTGLPIEIYVFSRNTIWAIYESIQADIFDHLLAVAPEFGLRVYQQPGSYDMSRIFDSVHPRSS</sequence>
<dbReference type="KEGG" id="slr:L21SP2_1106"/>
<dbReference type="InterPro" id="IPR010920">
    <property type="entry name" value="LSM_dom_sf"/>
</dbReference>
<evidence type="ECO:0000256" key="5">
    <source>
        <dbReference type="SAM" id="Phobius"/>
    </source>
</evidence>
<dbReference type="InterPro" id="IPR030192">
    <property type="entry name" value="YbdG"/>
</dbReference>
<feature type="transmembrane region" description="Helical" evidence="5">
    <location>
        <begin position="97"/>
        <end position="121"/>
    </location>
</feature>
<feature type="transmembrane region" description="Helical" evidence="5">
    <location>
        <begin position="168"/>
        <end position="185"/>
    </location>
</feature>
<feature type="transmembrane region" description="Helical" evidence="5">
    <location>
        <begin position="74"/>
        <end position="91"/>
    </location>
</feature>
<evidence type="ECO:0000313" key="7">
    <source>
        <dbReference type="EMBL" id="AHC14511.1"/>
    </source>
</evidence>
<keyword evidence="4 5" id="KW-0472">Membrane</keyword>
<reference evidence="7 8" key="1">
    <citation type="journal article" date="2015" name="Stand. Genomic Sci.">
        <title>Complete genome sequence and description of Salinispira pacifica gen. nov., sp. nov., a novel spirochaete isolated form a hypersaline microbial mat.</title>
        <authorList>
            <person name="Ben Hania W."/>
            <person name="Joseph M."/>
            <person name="Schumann P."/>
            <person name="Bunk B."/>
            <person name="Fiebig A."/>
            <person name="Sproer C."/>
            <person name="Klenk H.P."/>
            <person name="Fardeau M.L."/>
            <person name="Spring S."/>
        </authorList>
    </citation>
    <scope>NUCLEOTIDE SEQUENCE [LARGE SCALE GENOMIC DNA]</scope>
    <source>
        <strain evidence="7 8">L21-RPul-D2</strain>
    </source>
</reference>
<gene>
    <name evidence="7" type="ORF">L21SP2_1106</name>
</gene>
<organism evidence="7 8">
    <name type="scientific">Salinispira pacifica</name>
    <dbReference type="NCBI Taxonomy" id="1307761"/>
    <lineage>
        <taxon>Bacteria</taxon>
        <taxon>Pseudomonadati</taxon>
        <taxon>Spirochaetota</taxon>
        <taxon>Spirochaetia</taxon>
        <taxon>Spirochaetales</taxon>
        <taxon>Spirochaetaceae</taxon>
        <taxon>Salinispira</taxon>
    </lineage>
</organism>
<dbReference type="SUPFAM" id="SSF50182">
    <property type="entry name" value="Sm-like ribonucleoproteins"/>
    <property type="match status" value="1"/>
</dbReference>
<protein>
    <submittedName>
        <fullName evidence="7">Small-conductance mechanosensitive channel</fullName>
    </submittedName>
</protein>
<keyword evidence="3 5" id="KW-1133">Transmembrane helix</keyword>
<keyword evidence="8" id="KW-1185">Reference proteome</keyword>
<proteinExistence type="predicted"/>
<dbReference type="PATRIC" id="fig|1307761.3.peg.1101"/>
<feature type="transmembrane region" description="Helical" evidence="5">
    <location>
        <begin position="142"/>
        <end position="162"/>
    </location>
</feature>
<dbReference type="RefSeq" id="WP_024267436.1">
    <property type="nucleotide sequence ID" value="NC_023035.1"/>
</dbReference>
<dbReference type="GO" id="GO:0008381">
    <property type="term" value="F:mechanosensitive monoatomic ion channel activity"/>
    <property type="evidence" value="ECO:0007669"/>
    <property type="project" value="InterPro"/>
</dbReference>
<dbReference type="HOGENOM" id="CLU_045354_1_0_12"/>
<accession>V5WH89</accession>
<feature type="transmembrane region" description="Helical" evidence="5">
    <location>
        <begin position="12"/>
        <end position="38"/>
    </location>
</feature>
<dbReference type="Proteomes" id="UP000018680">
    <property type="component" value="Chromosome"/>
</dbReference>
<evidence type="ECO:0000256" key="4">
    <source>
        <dbReference type="ARBA" id="ARBA00023136"/>
    </source>
</evidence>
<dbReference type="InterPro" id="IPR006685">
    <property type="entry name" value="MscS_channel_2nd"/>
</dbReference>
<dbReference type="InterPro" id="IPR023408">
    <property type="entry name" value="MscS_beta-dom_sf"/>
</dbReference>
<dbReference type="AlphaFoldDB" id="V5WH89"/>
<keyword evidence="2 5" id="KW-0812">Transmembrane</keyword>
<name>V5WH89_9SPIO</name>
<comment type="subcellular location">
    <subcellularLocation>
        <location evidence="1">Membrane</location>
    </subcellularLocation>
</comment>
<dbReference type="PANTHER" id="PTHR30414:SF0">
    <property type="entry name" value="MINICONDUCTANCE MECHANOSENSITIVE CHANNEL YBDG"/>
    <property type="match status" value="1"/>
</dbReference>
<dbReference type="Gene3D" id="2.30.30.60">
    <property type="match status" value="1"/>
</dbReference>
<evidence type="ECO:0000313" key="8">
    <source>
        <dbReference type="Proteomes" id="UP000018680"/>
    </source>
</evidence>
<dbReference type="Pfam" id="PF00924">
    <property type="entry name" value="MS_channel_2nd"/>
    <property type="match status" value="1"/>
</dbReference>
<dbReference type="EMBL" id="CP006939">
    <property type="protein sequence ID" value="AHC14511.1"/>
    <property type="molecule type" value="Genomic_DNA"/>
</dbReference>
<dbReference type="eggNOG" id="COG0668">
    <property type="taxonomic scope" value="Bacteria"/>
</dbReference>
<evidence type="ECO:0000259" key="6">
    <source>
        <dbReference type="Pfam" id="PF00924"/>
    </source>
</evidence>